<dbReference type="GO" id="GO:0051607">
    <property type="term" value="P:defense response to virus"/>
    <property type="evidence" value="ECO:0007669"/>
    <property type="project" value="UniProtKB-KW"/>
</dbReference>
<protein>
    <submittedName>
        <fullName evidence="2">Nucleotidyltransferase</fullName>
    </submittedName>
</protein>
<proteinExistence type="predicted"/>
<dbReference type="AlphaFoldDB" id="A0A2I1M6Z2"/>
<dbReference type="Pfam" id="PF18144">
    <property type="entry name" value="SMODS"/>
    <property type="match status" value="1"/>
</dbReference>
<comment type="caution">
    <text evidence="2">The sequence shown here is derived from an EMBL/GenBank/DDBJ whole genome shotgun (WGS) entry which is preliminary data.</text>
</comment>
<dbReference type="Proteomes" id="UP000242263">
    <property type="component" value="Unassembled WGS sequence"/>
</dbReference>
<dbReference type="InterPro" id="IPR006116">
    <property type="entry name" value="NT_2-5OAS_ClassI-CCAase"/>
</dbReference>
<keyword evidence="1" id="KW-0051">Antiviral defense</keyword>
<dbReference type="InterPro" id="IPR043519">
    <property type="entry name" value="NT_sf"/>
</dbReference>
<reference evidence="2 3" key="1">
    <citation type="submission" date="2017-12" db="EMBL/GenBank/DDBJ databases">
        <title>Phylogenetic diversity of female urinary microbiome.</title>
        <authorList>
            <person name="Thomas-White K."/>
            <person name="Wolfe A.J."/>
        </authorList>
    </citation>
    <scope>NUCLEOTIDE SEQUENCE [LARGE SCALE GENOMIC DNA]</scope>
    <source>
        <strain evidence="2 3">UMB0064</strain>
    </source>
</reference>
<dbReference type="EMBL" id="PKGU01000001">
    <property type="protein sequence ID" value="PKZ15902.1"/>
    <property type="molecule type" value="Genomic_DNA"/>
</dbReference>
<name>A0A2I1M6Z2_9BIFI</name>
<dbReference type="GO" id="GO:0016779">
    <property type="term" value="F:nucleotidyltransferase activity"/>
    <property type="evidence" value="ECO:0007669"/>
    <property type="project" value="InterPro"/>
</dbReference>
<gene>
    <name evidence="2" type="ORF">CYJ32_00145</name>
</gene>
<evidence type="ECO:0000313" key="3">
    <source>
        <dbReference type="Proteomes" id="UP000242263"/>
    </source>
</evidence>
<evidence type="ECO:0000313" key="2">
    <source>
        <dbReference type="EMBL" id="PKZ15902.1"/>
    </source>
</evidence>
<sequence>MSSNVIRHDNIIPLVTRQSIASRYHTVTKAINQEFWNSTSETTHSLYVGSYGRNTAINTSDIDILIEIPEDEYNRYSYSKGNGQSRLLQAVKNAIETPYSRSDIRADGQVVKIAFSDGMKFEVLPAFPQTSWGGSVSYKYPDTNMGGNWRTTDPKSEQKAMKEKNSSSNGLLCATCKHIRTIRDDSYSSYHLSGILIDSFVYVAMGGWHFTDGDSNSSSQPRSYEQALLDYYNHISCDGIFAPSLSAPGSGMSIDTTKGWYVLGKILNKMVSE</sequence>
<evidence type="ECO:0000256" key="1">
    <source>
        <dbReference type="ARBA" id="ARBA00023118"/>
    </source>
</evidence>
<dbReference type="CDD" id="cd05400">
    <property type="entry name" value="NT_2-5OAS_ClassI-CCAase"/>
    <property type="match status" value="1"/>
</dbReference>
<accession>A0A2I1M6Z2</accession>
<dbReference type="Gene3D" id="3.30.460.10">
    <property type="entry name" value="Beta Polymerase, domain 2"/>
    <property type="match status" value="1"/>
</dbReference>
<dbReference type="SUPFAM" id="SSF81301">
    <property type="entry name" value="Nucleotidyltransferase"/>
    <property type="match status" value="1"/>
</dbReference>
<dbReference type="RefSeq" id="WP_049227428.1">
    <property type="nucleotide sequence ID" value="NZ_JAHACM010000002.1"/>
</dbReference>
<organism evidence="2 3">
    <name type="scientific">Alloscardovia omnicolens</name>
    <dbReference type="NCBI Taxonomy" id="419015"/>
    <lineage>
        <taxon>Bacteria</taxon>
        <taxon>Bacillati</taxon>
        <taxon>Actinomycetota</taxon>
        <taxon>Actinomycetes</taxon>
        <taxon>Bifidobacteriales</taxon>
        <taxon>Bifidobacteriaceae</taxon>
        <taxon>Alloscardovia</taxon>
    </lineage>
</organism>
<keyword evidence="2" id="KW-0808">Transferase</keyword>